<keyword evidence="5" id="KW-0479">Metal-binding</keyword>
<dbReference type="Proteomes" id="UP001177003">
    <property type="component" value="Chromosome 9"/>
</dbReference>
<dbReference type="AlphaFoldDB" id="A0AA36A0Z1"/>
<evidence type="ECO:0000256" key="6">
    <source>
        <dbReference type="ARBA" id="ARBA00022801"/>
    </source>
</evidence>
<comment type="similarity">
    <text evidence="3">Belongs to the HARBI1 family.</text>
</comment>
<protein>
    <recommendedName>
        <fullName evidence="8">DDE Tnp4 domain-containing protein</fullName>
    </recommendedName>
</protein>
<accession>A0AA36A0Z1</accession>
<keyword evidence="6" id="KW-0378">Hydrolase</keyword>
<keyword evidence="10" id="KW-1185">Reference proteome</keyword>
<evidence type="ECO:0000256" key="7">
    <source>
        <dbReference type="ARBA" id="ARBA00023242"/>
    </source>
</evidence>
<dbReference type="GO" id="GO:0004518">
    <property type="term" value="F:nuclease activity"/>
    <property type="evidence" value="ECO:0007669"/>
    <property type="project" value="UniProtKB-KW"/>
</dbReference>
<name>A0AA36A0Z1_LACSI</name>
<dbReference type="InterPro" id="IPR045249">
    <property type="entry name" value="HARBI1-like"/>
</dbReference>
<evidence type="ECO:0000256" key="1">
    <source>
        <dbReference type="ARBA" id="ARBA00001968"/>
    </source>
</evidence>
<evidence type="ECO:0000313" key="10">
    <source>
        <dbReference type="Proteomes" id="UP001177003"/>
    </source>
</evidence>
<dbReference type="PANTHER" id="PTHR22930">
    <property type="match status" value="1"/>
</dbReference>
<feature type="domain" description="DDE Tnp4" evidence="8">
    <location>
        <begin position="49"/>
        <end position="146"/>
    </location>
</feature>
<comment type="subcellular location">
    <subcellularLocation>
        <location evidence="2">Nucleus</location>
    </subcellularLocation>
</comment>
<dbReference type="GO" id="GO:0005634">
    <property type="term" value="C:nucleus"/>
    <property type="evidence" value="ECO:0007669"/>
    <property type="project" value="UniProtKB-SubCell"/>
</dbReference>
<keyword evidence="7" id="KW-0539">Nucleus</keyword>
<dbReference type="GO" id="GO:0016787">
    <property type="term" value="F:hydrolase activity"/>
    <property type="evidence" value="ECO:0007669"/>
    <property type="project" value="UniProtKB-KW"/>
</dbReference>
<evidence type="ECO:0000256" key="3">
    <source>
        <dbReference type="ARBA" id="ARBA00006958"/>
    </source>
</evidence>
<organism evidence="9 10">
    <name type="scientific">Lactuca saligna</name>
    <name type="common">Willowleaf lettuce</name>
    <dbReference type="NCBI Taxonomy" id="75948"/>
    <lineage>
        <taxon>Eukaryota</taxon>
        <taxon>Viridiplantae</taxon>
        <taxon>Streptophyta</taxon>
        <taxon>Embryophyta</taxon>
        <taxon>Tracheophyta</taxon>
        <taxon>Spermatophyta</taxon>
        <taxon>Magnoliopsida</taxon>
        <taxon>eudicotyledons</taxon>
        <taxon>Gunneridae</taxon>
        <taxon>Pentapetalae</taxon>
        <taxon>asterids</taxon>
        <taxon>campanulids</taxon>
        <taxon>Asterales</taxon>
        <taxon>Asteraceae</taxon>
        <taxon>Cichorioideae</taxon>
        <taxon>Cichorieae</taxon>
        <taxon>Lactucinae</taxon>
        <taxon>Lactuca</taxon>
    </lineage>
</organism>
<gene>
    <name evidence="9" type="ORF">LSALG_LOCUS40940</name>
</gene>
<sequence length="159" mass="18318">MMMVMTLPHHASEHFHEPPPSAASPYTGSPFGLAQYSAILSEAVADPQAPFPFPPPDKYYLCDVAYAQTQGFLFPYRNVRYWLGDFLHRSALTNKEKFNHGQAKLRNVIERAFGVLKTRFPILKRMKPFPFVTQRNIAMACLVLHNFIKREGLCYEYFT</sequence>
<dbReference type="PANTHER" id="PTHR22930:SF262">
    <property type="entry name" value="MYB_SANT-LIKE DOMAIN, HARBINGER TRANSPOSASE-DERIVED NUCLEASE DOMAIN PROTEIN-RELATED"/>
    <property type="match status" value="1"/>
</dbReference>
<dbReference type="InterPro" id="IPR027806">
    <property type="entry name" value="HARBI1_dom"/>
</dbReference>
<comment type="cofactor">
    <cofactor evidence="1">
        <name>a divalent metal cation</name>
        <dbReference type="ChEBI" id="CHEBI:60240"/>
    </cofactor>
</comment>
<dbReference type="EMBL" id="OX465085">
    <property type="protein sequence ID" value="CAI9302453.1"/>
    <property type="molecule type" value="Genomic_DNA"/>
</dbReference>
<evidence type="ECO:0000256" key="4">
    <source>
        <dbReference type="ARBA" id="ARBA00022722"/>
    </source>
</evidence>
<evidence type="ECO:0000256" key="2">
    <source>
        <dbReference type="ARBA" id="ARBA00004123"/>
    </source>
</evidence>
<dbReference type="GO" id="GO:0046872">
    <property type="term" value="F:metal ion binding"/>
    <property type="evidence" value="ECO:0007669"/>
    <property type="project" value="UniProtKB-KW"/>
</dbReference>
<evidence type="ECO:0000256" key="5">
    <source>
        <dbReference type="ARBA" id="ARBA00022723"/>
    </source>
</evidence>
<evidence type="ECO:0000313" key="9">
    <source>
        <dbReference type="EMBL" id="CAI9302453.1"/>
    </source>
</evidence>
<proteinExistence type="inferred from homology"/>
<reference evidence="9" key="1">
    <citation type="submission" date="2023-04" db="EMBL/GenBank/DDBJ databases">
        <authorList>
            <person name="Vijverberg K."/>
            <person name="Xiong W."/>
            <person name="Schranz E."/>
        </authorList>
    </citation>
    <scope>NUCLEOTIDE SEQUENCE</scope>
</reference>
<dbReference type="Pfam" id="PF13359">
    <property type="entry name" value="DDE_Tnp_4"/>
    <property type="match status" value="1"/>
</dbReference>
<evidence type="ECO:0000259" key="8">
    <source>
        <dbReference type="Pfam" id="PF13359"/>
    </source>
</evidence>
<keyword evidence="4" id="KW-0540">Nuclease</keyword>